<gene>
    <name evidence="1" type="ORF">K488DRAFT_81179</name>
</gene>
<evidence type="ECO:0000313" key="1">
    <source>
        <dbReference type="EMBL" id="KAI0027293.1"/>
    </source>
</evidence>
<dbReference type="Proteomes" id="UP000814128">
    <property type="component" value="Unassembled WGS sequence"/>
</dbReference>
<sequence>METYFDSRLDLMSRRLAKRRENLQFRRAFGGVLRRGPSSMSTEALSEQFEREVARLQLKVKSRMTSLAQAWRSSRVVRTREKVSFLFGVMSILLSALLFGLAPKWVHVAYTVQAAYLLPMRIYSFKKRRWHYFLFDLCYYVNIMNFIFIWLLPSSQALFIACYCLSHGSVASAIVTWRLGMVFHDAEKVTSMFIHIYPPFVFSTIRHFYPNASERFPALRDLPHLKPYDALMYSTVMYLVWQVCYWKFVWVNRRTKIQSGERTTSLTFFLNNKRGWVGKLLVATPPERRAVYYMLGQFVYSIVTEIIPVFALYDSIYWSATYLLVCFSVSVWNGAGFYIEVFGRKFERELEALRKELAEANQRSSPQASPALTADDTDTSTPVSPILEPTTDSPSPPMLPTLGAPMPPVPILENTFNTKATMQPIEVRS</sequence>
<accession>A0ACB8Q6G8</accession>
<proteinExistence type="predicted"/>
<name>A0ACB8Q6G8_9AGAM</name>
<reference evidence="1" key="1">
    <citation type="submission" date="2021-02" db="EMBL/GenBank/DDBJ databases">
        <authorList>
            <consortium name="DOE Joint Genome Institute"/>
            <person name="Ahrendt S."/>
            <person name="Looney B.P."/>
            <person name="Miyauchi S."/>
            <person name="Morin E."/>
            <person name="Drula E."/>
            <person name="Courty P.E."/>
            <person name="Chicoki N."/>
            <person name="Fauchery L."/>
            <person name="Kohler A."/>
            <person name="Kuo A."/>
            <person name="Labutti K."/>
            <person name="Pangilinan J."/>
            <person name="Lipzen A."/>
            <person name="Riley R."/>
            <person name="Andreopoulos W."/>
            <person name="He G."/>
            <person name="Johnson J."/>
            <person name="Barry K.W."/>
            <person name="Grigoriev I.V."/>
            <person name="Nagy L."/>
            <person name="Hibbett D."/>
            <person name="Henrissat B."/>
            <person name="Matheny P.B."/>
            <person name="Labbe J."/>
            <person name="Martin F."/>
        </authorList>
    </citation>
    <scope>NUCLEOTIDE SEQUENCE</scope>
    <source>
        <strain evidence="1">EC-137</strain>
    </source>
</reference>
<evidence type="ECO:0000313" key="2">
    <source>
        <dbReference type="Proteomes" id="UP000814128"/>
    </source>
</evidence>
<comment type="caution">
    <text evidence="1">The sequence shown here is derived from an EMBL/GenBank/DDBJ whole genome shotgun (WGS) entry which is preliminary data.</text>
</comment>
<protein>
    <submittedName>
        <fullName evidence="1">Uncharacterized protein</fullName>
    </submittedName>
</protein>
<organism evidence="1 2">
    <name type="scientific">Vararia minispora EC-137</name>
    <dbReference type="NCBI Taxonomy" id="1314806"/>
    <lineage>
        <taxon>Eukaryota</taxon>
        <taxon>Fungi</taxon>
        <taxon>Dikarya</taxon>
        <taxon>Basidiomycota</taxon>
        <taxon>Agaricomycotina</taxon>
        <taxon>Agaricomycetes</taxon>
        <taxon>Russulales</taxon>
        <taxon>Lachnocladiaceae</taxon>
        <taxon>Vararia</taxon>
    </lineage>
</organism>
<keyword evidence="2" id="KW-1185">Reference proteome</keyword>
<dbReference type="EMBL" id="MU273940">
    <property type="protein sequence ID" value="KAI0027293.1"/>
    <property type="molecule type" value="Genomic_DNA"/>
</dbReference>
<reference evidence="1" key="2">
    <citation type="journal article" date="2022" name="New Phytol.">
        <title>Evolutionary transition to the ectomycorrhizal habit in the genomes of a hyperdiverse lineage of mushroom-forming fungi.</title>
        <authorList>
            <person name="Looney B."/>
            <person name="Miyauchi S."/>
            <person name="Morin E."/>
            <person name="Drula E."/>
            <person name="Courty P.E."/>
            <person name="Kohler A."/>
            <person name="Kuo A."/>
            <person name="LaButti K."/>
            <person name="Pangilinan J."/>
            <person name="Lipzen A."/>
            <person name="Riley R."/>
            <person name="Andreopoulos W."/>
            <person name="He G."/>
            <person name="Johnson J."/>
            <person name="Nolan M."/>
            <person name="Tritt A."/>
            <person name="Barry K.W."/>
            <person name="Grigoriev I.V."/>
            <person name="Nagy L.G."/>
            <person name="Hibbett D."/>
            <person name="Henrissat B."/>
            <person name="Matheny P.B."/>
            <person name="Labbe J."/>
            <person name="Martin F.M."/>
        </authorList>
    </citation>
    <scope>NUCLEOTIDE SEQUENCE</scope>
    <source>
        <strain evidence="1">EC-137</strain>
    </source>
</reference>